<evidence type="ECO:0000313" key="22">
    <source>
        <dbReference type="Proteomes" id="UP000025229"/>
    </source>
</evidence>
<dbReference type="PRINTS" id="PR01900">
    <property type="entry name" value="YIDCPROTEIN"/>
</dbReference>
<organism evidence="20 22">
    <name type="scientific">Rubrobacter radiotolerans</name>
    <name type="common">Arthrobacter radiotolerans</name>
    <dbReference type="NCBI Taxonomy" id="42256"/>
    <lineage>
        <taxon>Bacteria</taxon>
        <taxon>Bacillati</taxon>
        <taxon>Actinomycetota</taxon>
        <taxon>Rubrobacteria</taxon>
        <taxon>Rubrobacterales</taxon>
        <taxon>Rubrobacteraceae</taxon>
        <taxon>Rubrobacter</taxon>
    </lineage>
</organism>
<evidence type="ECO:0000256" key="8">
    <source>
        <dbReference type="ARBA" id="ARBA00022989"/>
    </source>
</evidence>
<comment type="similarity">
    <text evidence="2">Belongs to the OXA1/ALB3/YidC family. Type 1 subfamily.</text>
</comment>
<evidence type="ECO:0000256" key="11">
    <source>
        <dbReference type="ARBA" id="ARBA00025034"/>
    </source>
</evidence>
<comment type="function">
    <text evidence="11">Required for the insertion and/or proper folding and/or complex formation of integral membrane proteins into the membrane. Involved in integration of membrane proteins that insert both dependently and independently of the Sec translocase complex, as well as at least some lipoproteins. Aids folding of multispanning membrane proteins.</text>
</comment>
<evidence type="ECO:0000256" key="1">
    <source>
        <dbReference type="ARBA" id="ARBA00004651"/>
    </source>
</evidence>
<keyword evidence="4" id="KW-0813">Transport</keyword>
<dbReference type="HOGENOM" id="CLU_036138_4_2_11"/>
<keyword evidence="9 18" id="KW-0472">Membrane</keyword>
<dbReference type="GO" id="GO:0015031">
    <property type="term" value="P:protein transport"/>
    <property type="evidence" value="ECO:0007669"/>
    <property type="project" value="UniProtKB-KW"/>
</dbReference>
<keyword evidence="10" id="KW-0143">Chaperone</keyword>
<dbReference type="InterPro" id="IPR047196">
    <property type="entry name" value="YidC_ALB_C"/>
</dbReference>
<reference evidence="20 22" key="1">
    <citation type="submission" date="2014-03" db="EMBL/GenBank/DDBJ databases">
        <title>Complete genome sequence of the Radio-Resistant Rubrobacter radiotolerans RSPS-4.</title>
        <authorList>
            <person name="Egas C.C."/>
            <person name="Barroso C.C."/>
            <person name="Froufe H.J.C."/>
            <person name="Pacheco J.J."/>
            <person name="Albuquerque L.L."/>
            <person name="da Costa M.M.S."/>
        </authorList>
    </citation>
    <scope>NUCLEOTIDE SEQUENCE [LARGE SCALE GENOMIC DNA]</scope>
    <source>
        <strain evidence="20 22">RSPS-4</strain>
    </source>
</reference>
<dbReference type="Pfam" id="PF02096">
    <property type="entry name" value="60KD_IMP"/>
    <property type="match status" value="1"/>
</dbReference>
<dbReference type="KEGG" id="rrd:RradSPS_0497"/>
<evidence type="ECO:0000256" key="5">
    <source>
        <dbReference type="ARBA" id="ARBA00022475"/>
    </source>
</evidence>
<dbReference type="PATRIC" id="fig|42256.3.peg.505"/>
<feature type="region of interest" description="Disordered" evidence="17">
    <location>
        <begin position="224"/>
        <end position="295"/>
    </location>
</feature>
<evidence type="ECO:0000256" key="6">
    <source>
        <dbReference type="ARBA" id="ARBA00022692"/>
    </source>
</evidence>
<keyword evidence="5" id="KW-1003">Cell membrane</keyword>
<comment type="subunit">
    <text evidence="12">Interacts with the Sec translocase complex via SecD. Specifically interacts with transmembrane segments of nascent integral membrane proteins during membrane integration.</text>
</comment>
<proteinExistence type="inferred from homology"/>
<feature type="transmembrane region" description="Helical" evidence="18">
    <location>
        <begin position="97"/>
        <end position="120"/>
    </location>
</feature>
<comment type="subcellular location">
    <subcellularLocation>
        <location evidence="1">Cell membrane</location>
        <topology evidence="1">Multi-pass membrane protein</topology>
    </subcellularLocation>
    <subcellularLocation>
        <location evidence="16">Membrane</location>
        <topology evidence="16">Multi-pass membrane protein</topology>
    </subcellularLocation>
</comment>
<dbReference type="InterPro" id="IPR001708">
    <property type="entry name" value="YidC/ALB3/OXA1/COX18"/>
</dbReference>
<name>A0A023X183_RUBRA</name>
<dbReference type="GO" id="GO:0051205">
    <property type="term" value="P:protein insertion into membrane"/>
    <property type="evidence" value="ECO:0007669"/>
    <property type="project" value="TreeGrafter"/>
</dbReference>
<evidence type="ECO:0000313" key="21">
    <source>
        <dbReference type="EMBL" id="MDX5893195.1"/>
    </source>
</evidence>
<gene>
    <name evidence="20" type="ORF">RradSPS_0497</name>
    <name evidence="21" type="ORF">SIL72_04035</name>
</gene>
<dbReference type="Proteomes" id="UP001281130">
    <property type="component" value="Unassembled WGS sequence"/>
</dbReference>
<protein>
    <recommendedName>
        <fullName evidence="3">Membrane protein insertase YidC</fullName>
    </recommendedName>
    <alternativeName>
        <fullName evidence="15">Foldase YidC</fullName>
    </alternativeName>
    <alternativeName>
        <fullName evidence="14">Membrane integrase YidC</fullName>
    </alternativeName>
    <alternativeName>
        <fullName evidence="13">Membrane protein YidC</fullName>
    </alternativeName>
</protein>
<dbReference type="PRINTS" id="PR00701">
    <property type="entry name" value="60KDINNERMP"/>
</dbReference>
<dbReference type="Proteomes" id="UP000025229">
    <property type="component" value="Chromosome"/>
</dbReference>
<dbReference type="GO" id="GO:0032977">
    <property type="term" value="F:membrane insertase activity"/>
    <property type="evidence" value="ECO:0007669"/>
    <property type="project" value="InterPro"/>
</dbReference>
<feature type="transmembrane region" description="Helical" evidence="18">
    <location>
        <begin position="32"/>
        <end position="54"/>
    </location>
</feature>
<accession>A0A023X183</accession>
<feature type="transmembrane region" description="Helical" evidence="18">
    <location>
        <begin position="177"/>
        <end position="202"/>
    </location>
</feature>
<evidence type="ECO:0000256" key="15">
    <source>
        <dbReference type="ARBA" id="ARBA00033342"/>
    </source>
</evidence>
<dbReference type="STRING" id="42256.RradSPS_0497"/>
<evidence type="ECO:0000256" key="16">
    <source>
        <dbReference type="RuleBase" id="RU003945"/>
    </source>
</evidence>
<reference evidence="21" key="2">
    <citation type="submission" date="2023-11" db="EMBL/GenBank/DDBJ databases">
        <title>MicrobeMod: A computational toolkit for identifying prokaryotic methylation and restriction-modification with nanopore sequencing.</title>
        <authorList>
            <person name="Crits-Christoph A."/>
            <person name="Kang S.C."/>
            <person name="Lee H."/>
            <person name="Ostrov N."/>
        </authorList>
    </citation>
    <scope>NUCLEOTIDE SEQUENCE</scope>
    <source>
        <strain evidence="21">ATCC 51242</strain>
    </source>
</reference>
<evidence type="ECO:0000256" key="10">
    <source>
        <dbReference type="ARBA" id="ARBA00023186"/>
    </source>
</evidence>
<sequence>MFDTLLGFLRNLFDPLFDALGWLLLSFHDLGAPWWLSIVLLTVCVRTVLLPLTVRQTKSMRAMQVLRPEMDAIRERYKDEPQRMQQEMMKLYQERRVNPLGGCLPVLVQLPIFMVLYFTIKEFETLESFRTGGLFWFTDLTQADPYFLLPVIYVGTMMAAQEVTLRNTPMQAQQKMIMRFLPVVFGFFLAGFPAGLLVYWIASNIISFVQNVAIYRLYPVPDHTPKERSDSDAAGDGKPTADSQTGDRTVTRTGDRAGTNGRPTGKSGGTGSTFTPQKQTPQKSTKRRKKKKNRR</sequence>
<keyword evidence="7" id="KW-0653">Protein transport</keyword>
<keyword evidence="8 18" id="KW-1133">Transmembrane helix</keyword>
<dbReference type="AlphaFoldDB" id="A0A023X183"/>
<feature type="compositionally biased region" description="Low complexity" evidence="17">
    <location>
        <begin position="272"/>
        <end position="283"/>
    </location>
</feature>
<dbReference type="GO" id="GO:0005886">
    <property type="term" value="C:plasma membrane"/>
    <property type="evidence" value="ECO:0007669"/>
    <property type="project" value="UniProtKB-SubCell"/>
</dbReference>
<evidence type="ECO:0000256" key="12">
    <source>
        <dbReference type="ARBA" id="ARBA00026028"/>
    </source>
</evidence>
<evidence type="ECO:0000256" key="13">
    <source>
        <dbReference type="ARBA" id="ARBA00031538"/>
    </source>
</evidence>
<feature type="compositionally biased region" description="Basic residues" evidence="17">
    <location>
        <begin position="284"/>
        <end position="295"/>
    </location>
</feature>
<dbReference type="EMBL" id="CP007514">
    <property type="protein sequence ID" value="AHY45780.1"/>
    <property type="molecule type" value="Genomic_DNA"/>
</dbReference>
<evidence type="ECO:0000256" key="14">
    <source>
        <dbReference type="ARBA" id="ARBA00033245"/>
    </source>
</evidence>
<feature type="transmembrane region" description="Helical" evidence="18">
    <location>
        <begin position="146"/>
        <end position="165"/>
    </location>
</feature>
<keyword evidence="22" id="KW-1185">Reference proteome</keyword>
<evidence type="ECO:0000259" key="19">
    <source>
        <dbReference type="Pfam" id="PF02096"/>
    </source>
</evidence>
<dbReference type="PANTHER" id="PTHR12428:SF65">
    <property type="entry name" value="CYTOCHROME C OXIDASE ASSEMBLY PROTEIN COX18, MITOCHONDRIAL"/>
    <property type="match status" value="1"/>
</dbReference>
<keyword evidence="6 16" id="KW-0812">Transmembrane</keyword>
<evidence type="ECO:0000256" key="9">
    <source>
        <dbReference type="ARBA" id="ARBA00023136"/>
    </source>
</evidence>
<evidence type="ECO:0000256" key="17">
    <source>
        <dbReference type="SAM" id="MobiDB-lite"/>
    </source>
</evidence>
<evidence type="ECO:0000256" key="2">
    <source>
        <dbReference type="ARBA" id="ARBA00010527"/>
    </source>
</evidence>
<dbReference type="EMBL" id="JAWXXX010000001">
    <property type="protein sequence ID" value="MDX5893195.1"/>
    <property type="molecule type" value="Genomic_DNA"/>
</dbReference>
<dbReference type="eggNOG" id="COG0706">
    <property type="taxonomic scope" value="Bacteria"/>
</dbReference>
<feature type="domain" description="Membrane insertase YidC/Oxa/ALB C-terminal" evidence="19">
    <location>
        <begin position="34"/>
        <end position="216"/>
    </location>
</feature>
<dbReference type="InterPro" id="IPR028055">
    <property type="entry name" value="YidC/Oxa/ALB_C"/>
</dbReference>
<dbReference type="RefSeq" id="WP_051589262.1">
    <property type="nucleotide sequence ID" value="NZ_CP007514.1"/>
</dbReference>
<dbReference type="NCBIfam" id="TIGR03592">
    <property type="entry name" value="yidC_oxa1_cterm"/>
    <property type="match status" value="1"/>
</dbReference>
<evidence type="ECO:0000313" key="20">
    <source>
        <dbReference type="EMBL" id="AHY45780.1"/>
    </source>
</evidence>
<dbReference type="CDD" id="cd20070">
    <property type="entry name" value="5TM_YidC_Alb3"/>
    <property type="match status" value="1"/>
</dbReference>
<evidence type="ECO:0000256" key="7">
    <source>
        <dbReference type="ARBA" id="ARBA00022927"/>
    </source>
</evidence>
<evidence type="ECO:0000256" key="18">
    <source>
        <dbReference type="SAM" id="Phobius"/>
    </source>
</evidence>
<dbReference type="PANTHER" id="PTHR12428">
    <property type="entry name" value="OXA1"/>
    <property type="match status" value="1"/>
</dbReference>
<evidence type="ECO:0000256" key="3">
    <source>
        <dbReference type="ARBA" id="ARBA00015325"/>
    </source>
</evidence>
<evidence type="ECO:0000256" key="4">
    <source>
        <dbReference type="ARBA" id="ARBA00022448"/>
    </source>
</evidence>